<reference evidence="2" key="1">
    <citation type="submission" date="2019-09" db="EMBL/GenBank/DDBJ databases">
        <title>Draft genome information of white flower Hibiscus syriacus.</title>
        <authorList>
            <person name="Kim Y.-M."/>
        </authorList>
    </citation>
    <scope>NUCLEOTIDE SEQUENCE [LARGE SCALE GENOMIC DNA]</scope>
    <source>
        <strain evidence="2">YM2019G1</strain>
    </source>
</reference>
<dbReference type="PANTHER" id="PTHR12550:SF70">
    <property type="entry name" value="JIL-1 ANCHORING AND STABILIZING PROTEIN, ISOFORM A"/>
    <property type="match status" value="1"/>
</dbReference>
<dbReference type="PANTHER" id="PTHR12550">
    <property type="entry name" value="HEPATOMA-DERIVED GROWTH FACTOR-RELATED"/>
    <property type="match status" value="1"/>
</dbReference>
<name>A0A6A3A3J1_HIBSY</name>
<feature type="region of interest" description="Disordered" evidence="1">
    <location>
        <begin position="78"/>
        <end position="106"/>
    </location>
</feature>
<evidence type="ECO:0000313" key="2">
    <source>
        <dbReference type="EMBL" id="KAE8698603.1"/>
    </source>
</evidence>
<evidence type="ECO:0000256" key="1">
    <source>
        <dbReference type="SAM" id="MobiDB-lite"/>
    </source>
</evidence>
<evidence type="ECO:0000313" key="3">
    <source>
        <dbReference type="Proteomes" id="UP000436088"/>
    </source>
</evidence>
<dbReference type="AlphaFoldDB" id="A0A6A3A3J1"/>
<proteinExistence type="predicted"/>
<sequence>MIAERLAKLAQVSEKMILMVVSLDLDDDDVDVAFVPPADIQAFTSETKTKLSTKCQIKTKYFVQAVKEICVEYDELNEEKSRGLRDETDGSKPGYEASSGDGVEVDGAEANLKNGTAAVAPVEDASSCRVDVVVLEASMKSPMNRVLKRVKFWPYIPHNMWPYIPHL</sequence>
<feature type="compositionally biased region" description="Basic and acidic residues" evidence="1">
    <location>
        <begin position="78"/>
        <end position="90"/>
    </location>
</feature>
<protein>
    <submittedName>
        <fullName evidence="2">Uncharacterized protein</fullName>
    </submittedName>
</protein>
<comment type="caution">
    <text evidence="2">The sequence shown here is derived from an EMBL/GenBank/DDBJ whole genome shotgun (WGS) entry which is preliminary data.</text>
</comment>
<organism evidence="2 3">
    <name type="scientific">Hibiscus syriacus</name>
    <name type="common">Rose of Sharon</name>
    <dbReference type="NCBI Taxonomy" id="106335"/>
    <lineage>
        <taxon>Eukaryota</taxon>
        <taxon>Viridiplantae</taxon>
        <taxon>Streptophyta</taxon>
        <taxon>Embryophyta</taxon>
        <taxon>Tracheophyta</taxon>
        <taxon>Spermatophyta</taxon>
        <taxon>Magnoliopsida</taxon>
        <taxon>eudicotyledons</taxon>
        <taxon>Gunneridae</taxon>
        <taxon>Pentapetalae</taxon>
        <taxon>rosids</taxon>
        <taxon>malvids</taxon>
        <taxon>Malvales</taxon>
        <taxon>Malvaceae</taxon>
        <taxon>Malvoideae</taxon>
        <taxon>Hibiscus</taxon>
    </lineage>
</organism>
<dbReference type="EMBL" id="VEPZ02001044">
    <property type="protein sequence ID" value="KAE8698603.1"/>
    <property type="molecule type" value="Genomic_DNA"/>
</dbReference>
<keyword evidence="3" id="KW-1185">Reference proteome</keyword>
<gene>
    <name evidence="2" type="ORF">F3Y22_tig00110597pilonHSYRG00487</name>
</gene>
<dbReference type="Proteomes" id="UP000436088">
    <property type="component" value="Unassembled WGS sequence"/>
</dbReference>
<accession>A0A6A3A3J1</accession>